<sequence>MLMDPFPYIDSTFSLLTQQERQLVSIDGEPRILFNASQARSQSSARTSEGNPARNFENAYRGRGRGRFNGGRGQERRRVQCTYCGKAGHTIDVCYKKYGLLPHLKERYSGGAATLNYAAIEETHDEDSADQTHKVDDQVLEFTQDKKLTLLAFLQHQEVQLIHSTNQINTQAPKMRGKKVVQILHFKSHVLAENSDDETEKLKS</sequence>
<dbReference type="SUPFAM" id="SSF57756">
    <property type="entry name" value="Retrovirus zinc finger-like domains"/>
    <property type="match status" value="1"/>
</dbReference>
<reference evidence="3" key="2">
    <citation type="submission" date="2025-08" db="UniProtKB">
        <authorList>
            <consortium name="RefSeq"/>
        </authorList>
    </citation>
    <scope>IDENTIFICATION</scope>
    <source>
        <tissue evidence="3">Whole plant</tissue>
    </source>
</reference>
<dbReference type="GO" id="GO:0003676">
    <property type="term" value="F:nucleic acid binding"/>
    <property type="evidence" value="ECO:0007669"/>
    <property type="project" value="InterPro"/>
</dbReference>
<dbReference type="RefSeq" id="XP_052117221.1">
    <property type="nucleotide sequence ID" value="XM_052261261.1"/>
</dbReference>
<evidence type="ECO:0000256" key="1">
    <source>
        <dbReference type="SAM" id="MobiDB-lite"/>
    </source>
</evidence>
<protein>
    <submittedName>
        <fullName evidence="3">Uncharacterized protein LOC127747422</fullName>
    </submittedName>
</protein>
<organism evidence="2 3">
    <name type="scientific">Arachis duranensis</name>
    <name type="common">Wild peanut</name>
    <dbReference type="NCBI Taxonomy" id="130453"/>
    <lineage>
        <taxon>Eukaryota</taxon>
        <taxon>Viridiplantae</taxon>
        <taxon>Streptophyta</taxon>
        <taxon>Embryophyta</taxon>
        <taxon>Tracheophyta</taxon>
        <taxon>Spermatophyta</taxon>
        <taxon>Magnoliopsida</taxon>
        <taxon>eudicotyledons</taxon>
        <taxon>Gunneridae</taxon>
        <taxon>Pentapetalae</taxon>
        <taxon>rosids</taxon>
        <taxon>fabids</taxon>
        <taxon>Fabales</taxon>
        <taxon>Fabaceae</taxon>
        <taxon>Papilionoideae</taxon>
        <taxon>50 kb inversion clade</taxon>
        <taxon>dalbergioids sensu lato</taxon>
        <taxon>Dalbergieae</taxon>
        <taxon>Pterocarpus clade</taxon>
        <taxon>Arachis</taxon>
    </lineage>
</organism>
<dbReference type="GeneID" id="127747422"/>
<dbReference type="AlphaFoldDB" id="A0A9C6TIK9"/>
<dbReference type="PANTHER" id="PTHR34222:SF99">
    <property type="entry name" value="PROTEIN, PUTATIVE-RELATED"/>
    <property type="match status" value="1"/>
</dbReference>
<feature type="region of interest" description="Disordered" evidence="1">
    <location>
        <begin position="36"/>
        <end position="72"/>
    </location>
</feature>
<keyword evidence="2" id="KW-1185">Reference proteome</keyword>
<dbReference type="GO" id="GO:0008270">
    <property type="term" value="F:zinc ion binding"/>
    <property type="evidence" value="ECO:0007669"/>
    <property type="project" value="InterPro"/>
</dbReference>
<reference evidence="2" key="1">
    <citation type="journal article" date="2016" name="Nat. Genet.">
        <title>The genome sequences of Arachis duranensis and Arachis ipaensis, the diploid ancestors of cultivated peanut.</title>
        <authorList>
            <person name="Bertioli D.J."/>
            <person name="Cannon S.B."/>
            <person name="Froenicke L."/>
            <person name="Huang G."/>
            <person name="Farmer A.D."/>
            <person name="Cannon E.K."/>
            <person name="Liu X."/>
            <person name="Gao D."/>
            <person name="Clevenger J."/>
            <person name="Dash S."/>
            <person name="Ren L."/>
            <person name="Moretzsohn M.C."/>
            <person name="Shirasawa K."/>
            <person name="Huang W."/>
            <person name="Vidigal B."/>
            <person name="Abernathy B."/>
            <person name="Chu Y."/>
            <person name="Niederhuth C.E."/>
            <person name="Umale P."/>
            <person name="Araujo A.C."/>
            <person name="Kozik A."/>
            <person name="Kim K.D."/>
            <person name="Burow M.D."/>
            <person name="Varshney R.K."/>
            <person name="Wang X."/>
            <person name="Zhang X."/>
            <person name="Barkley N."/>
            <person name="Guimaraes P.M."/>
            <person name="Isobe S."/>
            <person name="Guo B."/>
            <person name="Liao B."/>
            <person name="Stalker H.T."/>
            <person name="Schmitz R.J."/>
            <person name="Scheffler B.E."/>
            <person name="Leal-Bertioli S.C."/>
            <person name="Xun X."/>
            <person name="Jackson S.A."/>
            <person name="Michelmore R."/>
            <person name="Ozias-Akins P."/>
        </authorList>
    </citation>
    <scope>NUCLEOTIDE SEQUENCE [LARGE SCALE GENOMIC DNA]</scope>
    <source>
        <strain evidence="2">cv. V14167</strain>
    </source>
</reference>
<feature type="compositionally biased region" description="Low complexity" evidence="1">
    <location>
        <begin position="36"/>
        <end position="46"/>
    </location>
</feature>
<evidence type="ECO:0000313" key="2">
    <source>
        <dbReference type="Proteomes" id="UP000515211"/>
    </source>
</evidence>
<evidence type="ECO:0000313" key="3">
    <source>
        <dbReference type="RefSeq" id="XP_052117221.1"/>
    </source>
</evidence>
<dbReference type="InterPro" id="IPR036875">
    <property type="entry name" value="Znf_CCHC_sf"/>
</dbReference>
<accession>A0A9C6TIK9</accession>
<dbReference type="Proteomes" id="UP000515211">
    <property type="component" value="Chromosome 5"/>
</dbReference>
<dbReference type="PANTHER" id="PTHR34222">
    <property type="entry name" value="GAG_PRE-INTEGRS DOMAIN-CONTAINING PROTEIN"/>
    <property type="match status" value="1"/>
</dbReference>
<proteinExistence type="predicted"/>
<name>A0A9C6TIK9_ARADU</name>
<gene>
    <name evidence="3" type="primary">LOC127747422</name>
</gene>
<dbReference type="KEGG" id="adu:127747422"/>